<dbReference type="PANTHER" id="PTHR13871">
    <property type="entry name" value="THIOREDOXIN"/>
    <property type="match status" value="1"/>
</dbReference>
<reference evidence="8" key="1">
    <citation type="journal article" date="2016" name="Nat. Genet.">
        <title>A high-quality carrot genome assembly provides new insights into carotenoid accumulation and asterid genome evolution.</title>
        <authorList>
            <person name="Iorizzo M."/>
            <person name="Ellison S."/>
            <person name="Senalik D."/>
            <person name="Zeng P."/>
            <person name="Satapoomin P."/>
            <person name="Huang J."/>
            <person name="Bowman M."/>
            <person name="Iovene M."/>
            <person name="Sanseverino W."/>
            <person name="Cavagnaro P."/>
            <person name="Yildiz M."/>
            <person name="Macko-Podgorni A."/>
            <person name="Moranska E."/>
            <person name="Grzebelus E."/>
            <person name="Grzebelus D."/>
            <person name="Ashrafi H."/>
            <person name="Zheng Z."/>
            <person name="Cheng S."/>
            <person name="Spooner D."/>
            <person name="Van Deynze A."/>
            <person name="Simon P."/>
        </authorList>
    </citation>
    <scope>NUCLEOTIDE SEQUENCE</scope>
    <source>
        <tissue evidence="8">Leaf</tissue>
    </source>
</reference>
<dbReference type="InterPro" id="IPR052259">
    <property type="entry name" value="Nucleoredoxin-like"/>
</dbReference>
<dbReference type="PANTHER" id="PTHR13871:SF96">
    <property type="entry name" value="THIOREDOXIN DOMAIN-CONTAINING PROTEIN"/>
    <property type="match status" value="1"/>
</dbReference>
<dbReference type="Proteomes" id="UP000077755">
    <property type="component" value="Chromosome 9"/>
</dbReference>
<evidence type="ECO:0000256" key="5">
    <source>
        <dbReference type="ARBA" id="ARBA00047388"/>
    </source>
</evidence>
<comment type="catalytic activity">
    <reaction evidence="5">
        <text>[protein]-dithiol + NAD(+) = [protein]-disulfide + NADH + H(+)</text>
        <dbReference type="Rhea" id="RHEA:18749"/>
        <dbReference type="Rhea" id="RHEA-COMP:10593"/>
        <dbReference type="Rhea" id="RHEA-COMP:10594"/>
        <dbReference type="ChEBI" id="CHEBI:15378"/>
        <dbReference type="ChEBI" id="CHEBI:29950"/>
        <dbReference type="ChEBI" id="CHEBI:50058"/>
        <dbReference type="ChEBI" id="CHEBI:57540"/>
        <dbReference type="ChEBI" id="CHEBI:57945"/>
        <dbReference type="EC" id="1.8.1.8"/>
    </reaction>
</comment>
<evidence type="ECO:0000256" key="2">
    <source>
        <dbReference type="ARBA" id="ARBA00022737"/>
    </source>
</evidence>
<dbReference type="Gene3D" id="3.40.30.10">
    <property type="entry name" value="Glutaredoxin"/>
    <property type="match status" value="2"/>
</dbReference>
<dbReference type="AlphaFoldDB" id="A0AAF0XTT0"/>
<evidence type="ECO:0000313" key="8">
    <source>
        <dbReference type="EMBL" id="WOH13855.1"/>
    </source>
</evidence>
<keyword evidence="3" id="KW-0560">Oxidoreductase</keyword>
<comment type="catalytic activity">
    <reaction evidence="6">
        <text>[protein]-dithiol + NADP(+) = [protein]-disulfide + NADPH + H(+)</text>
        <dbReference type="Rhea" id="RHEA:18753"/>
        <dbReference type="Rhea" id="RHEA-COMP:10593"/>
        <dbReference type="Rhea" id="RHEA-COMP:10594"/>
        <dbReference type="ChEBI" id="CHEBI:15378"/>
        <dbReference type="ChEBI" id="CHEBI:29950"/>
        <dbReference type="ChEBI" id="CHEBI:50058"/>
        <dbReference type="ChEBI" id="CHEBI:57783"/>
        <dbReference type="ChEBI" id="CHEBI:58349"/>
        <dbReference type="EC" id="1.8.1.8"/>
    </reaction>
</comment>
<dbReference type="KEGG" id="dcr:108200203"/>
<dbReference type="Pfam" id="PF13905">
    <property type="entry name" value="Thioredoxin_8"/>
    <property type="match status" value="1"/>
</dbReference>
<keyword evidence="9" id="KW-1185">Reference proteome</keyword>
<dbReference type="GO" id="GO:0016491">
    <property type="term" value="F:oxidoreductase activity"/>
    <property type="evidence" value="ECO:0007669"/>
    <property type="project" value="UniProtKB-KW"/>
</dbReference>
<keyword evidence="2" id="KW-0677">Repeat</keyword>
<evidence type="ECO:0000256" key="6">
    <source>
        <dbReference type="ARBA" id="ARBA00047804"/>
    </source>
</evidence>
<evidence type="ECO:0000313" key="9">
    <source>
        <dbReference type="Proteomes" id="UP000077755"/>
    </source>
</evidence>
<name>A0AAF0XTT0_DAUCS</name>
<proteinExistence type="predicted"/>
<evidence type="ECO:0000256" key="1">
    <source>
        <dbReference type="ARBA" id="ARBA00012612"/>
    </source>
</evidence>
<evidence type="ECO:0000256" key="3">
    <source>
        <dbReference type="ARBA" id="ARBA00023002"/>
    </source>
</evidence>
<evidence type="ECO:0000259" key="7">
    <source>
        <dbReference type="Pfam" id="PF13905"/>
    </source>
</evidence>
<dbReference type="EC" id="1.8.1.8" evidence="1"/>
<sequence length="667" mass="77197">MQGGIHKRIGKGAADYQHLTLKQTLRFLDLFVQKGMRRSLGVLFRLRGTSSLITSPATANSSNMSRNIMSVPTYRFGENAAKYIEEARLKGEIPKSNCRNADQDPDNQFVQKGDTIDLNDLLFTKERDYLIKNNNQQVKAEQLEGRVIALYFLQLPHCNSDYNITKWDTTFVMDVYKDLRPYNNFEVVLVPVSGNSSFKFPSELHPVGQQHFDILFSDMPWTAIPFSDVASRELLQRIFGLSRRHITSHYMLAIVDPSGKILQCDAWNLLFEFGASSYPFSDEKIESLREEDVAIIKQPSLRKLLASPQRDYVISNKGDRVPICTFEDKVVALYFYTGTKSPANLELFEELKLVYKELAQVKENFEVVLIYGREFANLSNWPSEELFWEEFKTMPWLALPFGDPNCKRLNRIFEISRNEQFANGGLVIFGPHAEYIELFASDILRLYKIPGYPFTRKRVAQLETEKVKELKLEMICDPNTVVRMKDRSQVPFSQVAGKRIILVLEFNERSGDKSLNANFLMMLKRLYRKAKGTADKFEVIRVLIGREESSMSNHITGRMPWFVSQASEWTLANLGSLIWHDKPLDQLSYFPVFAFDEDGKLVRKTRYPTIEDTCFPFSGCGLEEEALSQLNTCFEWNYWDYKGRSIYSHSDYKKRVNLSNFPFGRHY</sequence>
<gene>
    <name evidence="8" type="ORF">DCAR_0933367</name>
</gene>
<reference evidence="8" key="2">
    <citation type="submission" date="2022-03" db="EMBL/GenBank/DDBJ databases">
        <title>Draft title - Genomic analysis of global carrot germplasm unveils the trajectory of domestication and the origin of high carotenoid orange carrot.</title>
        <authorList>
            <person name="Iorizzo M."/>
            <person name="Ellison S."/>
            <person name="Senalik D."/>
            <person name="Macko-Podgorni A."/>
            <person name="Grzebelus D."/>
            <person name="Bostan H."/>
            <person name="Rolling W."/>
            <person name="Curaba J."/>
            <person name="Simon P."/>
        </authorList>
    </citation>
    <scope>NUCLEOTIDE SEQUENCE</scope>
    <source>
        <tissue evidence="8">Leaf</tissue>
    </source>
</reference>
<keyword evidence="4" id="KW-0520">NAD</keyword>
<organism evidence="8 9">
    <name type="scientific">Daucus carota subsp. sativus</name>
    <name type="common">Carrot</name>
    <dbReference type="NCBI Taxonomy" id="79200"/>
    <lineage>
        <taxon>Eukaryota</taxon>
        <taxon>Viridiplantae</taxon>
        <taxon>Streptophyta</taxon>
        <taxon>Embryophyta</taxon>
        <taxon>Tracheophyta</taxon>
        <taxon>Spermatophyta</taxon>
        <taxon>Magnoliopsida</taxon>
        <taxon>eudicotyledons</taxon>
        <taxon>Gunneridae</taxon>
        <taxon>Pentapetalae</taxon>
        <taxon>asterids</taxon>
        <taxon>campanulids</taxon>
        <taxon>Apiales</taxon>
        <taxon>Apiaceae</taxon>
        <taxon>Apioideae</taxon>
        <taxon>Scandiceae</taxon>
        <taxon>Daucinae</taxon>
        <taxon>Daucus</taxon>
        <taxon>Daucus sect. Daucus</taxon>
    </lineage>
</organism>
<feature type="domain" description="Thioredoxin-like fold" evidence="7">
    <location>
        <begin position="328"/>
        <end position="417"/>
    </location>
</feature>
<dbReference type="EMBL" id="CP093351">
    <property type="protein sequence ID" value="WOH13855.1"/>
    <property type="molecule type" value="Genomic_DNA"/>
</dbReference>
<accession>A0AAF0XTT0</accession>
<dbReference type="InterPro" id="IPR012336">
    <property type="entry name" value="Thioredoxin-like_fold"/>
</dbReference>
<protein>
    <recommendedName>
        <fullName evidence="1">protein-disulfide reductase</fullName>
        <ecNumber evidence="1">1.8.1.8</ecNumber>
    </recommendedName>
</protein>
<evidence type="ECO:0000256" key="4">
    <source>
        <dbReference type="ARBA" id="ARBA00023027"/>
    </source>
</evidence>